<evidence type="ECO:0000313" key="2">
    <source>
        <dbReference type="Proteomes" id="UP001320706"/>
    </source>
</evidence>
<organism evidence="1 2">
    <name type="scientific">Zalaria obscura</name>
    <dbReference type="NCBI Taxonomy" id="2024903"/>
    <lineage>
        <taxon>Eukaryota</taxon>
        <taxon>Fungi</taxon>
        <taxon>Dikarya</taxon>
        <taxon>Ascomycota</taxon>
        <taxon>Pezizomycotina</taxon>
        <taxon>Dothideomycetes</taxon>
        <taxon>Dothideomycetidae</taxon>
        <taxon>Dothideales</taxon>
        <taxon>Zalariaceae</taxon>
        <taxon>Zalaria</taxon>
    </lineage>
</organism>
<accession>A0ACC3S318</accession>
<reference evidence="1" key="1">
    <citation type="submission" date="2024-02" db="EMBL/GenBank/DDBJ databases">
        <title>Metagenome Assembled Genome of Zalaria obscura JY119.</title>
        <authorList>
            <person name="Vighnesh L."/>
            <person name="Jagadeeshwari U."/>
            <person name="Venkata Ramana C."/>
            <person name="Sasikala C."/>
        </authorList>
    </citation>
    <scope>NUCLEOTIDE SEQUENCE</scope>
    <source>
        <strain evidence="1">JY119</strain>
    </source>
</reference>
<proteinExistence type="predicted"/>
<comment type="caution">
    <text evidence="1">The sequence shown here is derived from an EMBL/GenBank/DDBJ whole genome shotgun (WGS) entry which is preliminary data.</text>
</comment>
<protein>
    <submittedName>
        <fullName evidence="1">Uncharacterized protein</fullName>
    </submittedName>
</protein>
<keyword evidence="2" id="KW-1185">Reference proteome</keyword>
<gene>
    <name evidence="1" type="ORF">M8818_007890</name>
</gene>
<sequence>MNSTRRPRSLSEEPPRQSSSVRSYRKWDMLFPASLLALGSFLCSILSSVLLIIASSRGRSTTVFLVWLVVSLGIAATSAFFIILVAINHHKPRRSDEERATEMRDLPLGGSNTYTYSRPITRTPPTTPRSDHPGSSSAAILTTTTTQPATSTATAESRRIRDRDRLNCPTATGRLLPLRVPYASVKARASARRTALAASPTIVHRRRGLPLRIDTALLVPPLRVQRPSASNNPLNPVAATAADAGTGDATAASSPTSAAGCPSPSSGSVTPSPLVLQQRREGHPATNPPAGLGLSPTASHTTTVTSPLAPELTAYLSAPSNASIRVRVVSGGANDGSGSEARSRSASLYSATPLLAARRGSSCESVDGLGHGPGNGDGNGDGRGVVRSHRPEMGDEGDGGEGTPALDGSGGDQVPGMSGSEGVRGRGKRRKLDVFRDAEERGRARERSAVGLGIVFGKAKGKENVDPNAGGEKDAGKAGNGNLRFGNVQPYEGT</sequence>
<dbReference type="Proteomes" id="UP001320706">
    <property type="component" value="Unassembled WGS sequence"/>
</dbReference>
<dbReference type="EMBL" id="JAMKPW020000044">
    <property type="protein sequence ID" value="KAK8192718.1"/>
    <property type="molecule type" value="Genomic_DNA"/>
</dbReference>
<name>A0ACC3S318_9PEZI</name>
<evidence type="ECO:0000313" key="1">
    <source>
        <dbReference type="EMBL" id="KAK8192718.1"/>
    </source>
</evidence>